<evidence type="ECO:0000259" key="3">
    <source>
        <dbReference type="PROSITE" id="PS50011"/>
    </source>
</evidence>
<keyword evidence="2" id="KW-0812">Transmembrane</keyword>
<keyword evidence="2" id="KW-0472">Membrane</keyword>
<dbReference type="GO" id="GO:0004674">
    <property type="term" value="F:protein serine/threonine kinase activity"/>
    <property type="evidence" value="ECO:0007669"/>
    <property type="project" value="TreeGrafter"/>
</dbReference>
<feature type="compositionally biased region" description="Polar residues" evidence="1">
    <location>
        <begin position="119"/>
        <end position="151"/>
    </location>
</feature>
<comment type="caution">
    <text evidence="4">The sequence shown here is derived from an EMBL/GenBank/DDBJ whole genome shotgun (WGS) entry which is preliminary data.</text>
</comment>
<feature type="compositionally biased region" description="Pro residues" evidence="1">
    <location>
        <begin position="179"/>
        <end position="188"/>
    </location>
</feature>
<keyword evidence="2" id="KW-1133">Transmembrane helix</keyword>
<sequence length="563" mass="59826">MRPRDNFSQRGRRTGKETPVRGSSVTTPQVIASIEWLSLQTTPAPVEVSRRAIASLSRLHDDQGSVDTLKLQVTTTTSSTPRLVLAPRTTANLSPVPSLARLAESQSATETTTPAPTSGQHTPLWPSTQLSRPTNQQLTITPAPPVTSSWPISRPPPNAPPTAPPLPQPQTTSNTVPTDTPPVDPWPPSTTAISMSPGFTTNAPWPHTTAATVAPSAMPTRPTPLPINPPSTAPFSNVPTASLSNVPTTSLSNVPTASLSNVPTVSHSNVPTASLSNVPTVSLSNVPTASPSQATGQSMPFTTMWPTVPTTPPLYFTTSISSAPPKGERLEGDTSASTPPTKDLGQSATNNSSSDAPTTNPIQDTNQSMAPRTTLYFDPQPQLNTSEPLVSPRYWAALVAALVCTVVLLGFIARRLRQRKFASTNSLTTTLSDGMLNWQGLQLHQINIDDICITKRLAAGAYGILYLATYQDQLVAVKTCTKTTLPDIQAFFDELALLATLTSPTIVTLVGVAWTKATDLKAVLEYMNMGDLRDVLAKTTSATLPWQAKLECALSVAKALVYL</sequence>
<dbReference type="PROSITE" id="PS50011">
    <property type="entry name" value="PROTEIN_KINASE_DOM"/>
    <property type="match status" value="1"/>
</dbReference>
<reference evidence="4" key="1">
    <citation type="submission" date="2019-06" db="EMBL/GenBank/DDBJ databases">
        <title>Genomics analysis of Aphanomyces spp. identifies a new class of oomycete effector associated with host adaptation.</title>
        <authorList>
            <person name="Gaulin E."/>
        </authorList>
    </citation>
    <scope>NUCLEOTIDE SEQUENCE</scope>
    <source>
        <strain evidence="4">CBS 578.67</strain>
    </source>
</reference>
<dbReference type="AlphaFoldDB" id="A0A6A4Y740"/>
<feature type="transmembrane region" description="Helical" evidence="2">
    <location>
        <begin position="394"/>
        <end position="413"/>
    </location>
</feature>
<protein>
    <recommendedName>
        <fullName evidence="3">Protein kinase domain-containing protein</fullName>
    </recommendedName>
</protein>
<feature type="compositionally biased region" description="Pro residues" evidence="1">
    <location>
        <begin position="221"/>
        <end position="232"/>
    </location>
</feature>
<proteinExistence type="predicted"/>
<dbReference type="GO" id="GO:0005524">
    <property type="term" value="F:ATP binding"/>
    <property type="evidence" value="ECO:0007669"/>
    <property type="project" value="InterPro"/>
</dbReference>
<feature type="region of interest" description="Disordered" evidence="1">
    <location>
        <begin position="315"/>
        <end position="367"/>
    </location>
</feature>
<dbReference type="SUPFAM" id="SSF56112">
    <property type="entry name" value="Protein kinase-like (PK-like)"/>
    <property type="match status" value="1"/>
</dbReference>
<evidence type="ECO:0000313" key="4">
    <source>
        <dbReference type="EMBL" id="KAF0691297.1"/>
    </source>
</evidence>
<feature type="compositionally biased region" description="Polar residues" evidence="1">
    <location>
        <begin position="334"/>
        <end position="367"/>
    </location>
</feature>
<feature type="region of interest" description="Disordered" evidence="1">
    <location>
        <begin position="1"/>
        <end position="26"/>
    </location>
</feature>
<feature type="compositionally biased region" description="Low complexity" evidence="1">
    <location>
        <begin position="169"/>
        <end position="178"/>
    </location>
</feature>
<dbReference type="EMBL" id="VJMH01006163">
    <property type="protein sequence ID" value="KAF0691297.1"/>
    <property type="molecule type" value="Genomic_DNA"/>
</dbReference>
<feature type="compositionally biased region" description="Low complexity" evidence="1">
    <location>
        <begin position="103"/>
        <end position="118"/>
    </location>
</feature>
<dbReference type="OrthoDB" id="3229208at2759"/>
<name>A0A6A4Y740_9STRA</name>
<organism evidence="4">
    <name type="scientific">Aphanomyces stellatus</name>
    <dbReference type="NCBI Taxonomy" id="120398"/>
    <lineage>
        <taxon>Eukaryota</taxon>
        <taxon>Sar</taxon>
        <taxon>Stramenopiles</taxon>
        <taxon>Oomycota</taxon>
        <taxon>Saprolegniomycetes</taxon>
        <taxon>Saprolegniales</taxon>
        <taxon>Verrucalvaceae</taxon>
        <taxon>Aphanomyces</taxon>
    </lineage>
</organism>
<dbReference type="InterPro" id="IPR051681">
    <property type="entry name" value="Ser/Thr_Kinases-Pseudokinases"/>
</dbReference>
<accession>A0A6A4Y740</accession>
<feature type="region of interest" description="Disordered" evidence="1">
    <location>
        <begin position="102"/>
        <end position="191"/>
    </location>
</feature>
<dbReference type="InterPro" id="IPR011009">
    <property type="entry name" value="Kinase-like_dom_sf"/>
</dbReference>
<dbReference type="InterPro" id="IPR001245">
    <property type="entry name" value="Ser-Thr/Tyr_kinase_cat_dom"/>
</dbReference>
<gene>
    <name evidence="4" type="ORF">As57867_017380</name>
</gene>
<dbReference type="Pfam" id="PF07714">
    <property type="entry name" value="PK_Tyr_Ser-Thr"/>
    <property type="match status" value="1"/>
</dbReference>
<feature type="region of interest" description="Disordered" evidence="1">
    <location>
        <begin position="214"/>
        <end position="240"/>
    </location>
</feature>
<dbReference type="PANTHER" id="PTHR44329">
    <property type="entry name" value="SERINE/THREONINE-PROTEIN KINASE TNNI3K-RELATED"/>
    <property type="match status" value="1"/>
</dbReference>
<feature type="compositionally biased region" description="Pro residues" evidence="1">
    <location>
        <begin position="153"/>
        <end position="168"/>
    </location>
</feature>
<evidence type="ECO:0000256" key="1">
    <source>
        <dbReference type="SAM" id="MobiDB-lite"/>
    </source>
</evidence>
<feature type="non-terminal residue" evidence="4">
    <location>
        <position position="563"/>
    </location>
</feature>
<feature type="domain" description="Protein kinase" evidence="3">
    <location>
        <begin position="451"/>
        <end position="563"/>
    </location>
</feature>
<evidence type="ECO:0000256" key="2">
    <source>
        <dbReference type="SAM" id="Phobius"/>
    </source>
</evidence>
<dbReference type="PANTHER" id="PTHR44329:SF214">
    <property type="entry name" value="PROTEIN KINASE DOMAIN-CONTAINING PROTEIN"/>
    <property type="match status" value="1"/>
</dbReference>
<dbReference type="Gene3D" id="1.10.510.10">
    <property type="entry name" value="Transferase(Phosphotransferase) domain 1"/>
    <property type="match status" value="1"/>
</dbReference>
<dbReference type="InterPro" id="IPR000719">
    <property type="entry name" value="Prot_kinase_dom"/>
</dbReference>